<reference evidence="2" key="1">
    <citation type="submission" date="2022-03" db="EMBL/GenBank/DDBJ databases">
        <authorList>
            <person name="Sayadi A."/>
        </authorList>
    </citation>
    <scope>NUCLEOTIDE SEQUENCE</scope>
</reference>
<evidence type="ECO:0000256" key="1">
    <source>
        <dbReference type="SAM" id="Phobius"/>
    </source>
</evidence>
<keyword evidence="1" id="KW-1133">Transmembrane helix</keyword>
<evidence type="ECO:0000313" key="3">
    <source>
        <dbReference type="Proteomes" id="UP001152888"/>
    </source>
</evidence>
<dbReference type="Proteomes" id="UP001152888">
    <property type="component" value="Unassembled WGS sequence"/>
</dbReference>
<keyword evidence="1" id="KW-0812">Transmembrane</keyword>
<feature type="transmembrane region" description="Helical" evidence="1">
    <location>
        <begin position="12"/>
        <end position="34"/>
    </location>
</feature>
<protein>
    <submittedName>
        <fullName evidence="2">Uncharacterized protein</fullName>
    </submittedName>
</protein>
<dbReference type="AlphaFoldDB" id="A0A9P0KIU8"/>
<keyword evidence="1" id="KW-0472">Membrane</keyword>
<accession>A0A9P0KIU8</accession>
<evidence type="ECO:0000313" key="2">
    <source>
        <dbReference type="EMBL" id="CAH1973596.1"/>
    </source>
</evidence>
<sequence>MSSFLSSSTFPIYQNLFFFGANWATTNSLSRAILYLAPFSPDLHLHSLPIWHDYLTVFFLFASCLFLIVAFFCSNYCFSELSVAIILRPAILRFLLI</sequence>
<feature type="transmembrane region" description="Helical" evidence="1">
    <location>
        <begin position="54"/>
        <end position="78"/>
    </location>
</feature>
<dbReference type="EMBL" id="CAKOFQ010006812">
    <property type="protein sequence ID" value="CAH1973596.1"/>
    <property type="molecule type" value="Genomic_DNA"/>
</dbReference>
<organism evidence="2 3">
    <name type="scientific">Acanthoscelides obtectus</name>
    <name type="common">Bean weevil</name>
    <name type="synonym">Bruchus obtectus</name>
    <dbReference type="NCBI Taxonomy" id="200917"/>
    <lineage>
        <taxon>Eukaryota</taxon>
        <taxon>Metazoa</taxon>
        <taxon>Ecdysozoa</taxon>
        <taxon>Arthropoda</taxon>
        <taxon>Hexapoda</taxon>
        <taxon>Insecta</taxon>
        <taxon>Pterygota</taxon>
        <taxon>Neoptera</taxon>
        <taxon>Endopterygota</taxon>
        <taxon>Coleoptera</taxon>
        <taxon>Polyphaga</taxon>
        <taxon>Cucujiformia</taxon>
        <taxon>Chrysomeloidea</taxon>
        <taxon>Chrysomelidae</taxon>
        <taxon>Bruchinae</taxon>
        <taxon>Bruchini</taxon>
        <taxon>Acanthoscelides</taxon>
    </lineage>
</organism>
<comment type="caution">
    <text evidence="2">The sequence shown here is derived from an EMBL/GenBank/DDBJ whole genome shotgun (WGS) entry which is preliminary data.</text>
</comment>
<gene>
    <name evidence="2" type="ORF">ACAOBT_LOCUS10644</name>
</gene>
<proteinExistence type="predicted"/>
<name>A0A9P0KIU8_ACAOB</name>
<keyword evidence="3" id="KW-1185">Reference proteome</keyword>